<comment type="caution">
    <text evidence="1">The sequence shown here is derived from an EMBL/GenBank/DDBJ whole genome shotgun (WGS) entry which is preliminary data.</text>
</comment>
<dbReference type="EMBL" id="MOOV01000276">
    <property type="protein sequence ID" value="OUB84844.1"/>
    <property type="molecule type" value="Genomic_DNA"/>
</dbReference>
<evidence type="ECO:0000313" key="1">
    <source>
        <dbReference type="EMBL" id="OUB84844.1"/>
    </source>
</evidence>
<protein>
    <submittedName>
        <fullName evidence="1">Uncharacterized protein</fullName>
    </submittedName>
</protein>
<feature type="non-terminal residue" evidence="1">
    <location>
        <position position="67"/>
    </location>
</feature>
<name>A0A9X6MNB1_BACTV</name>
<dbReference type="AlphaFoldDB" id="A0A9X6MNB1"/>
<gene>
    <name evidence="1" type="ORF">BK784_34635</name>
</gene>
<accession>A0A9X6MNB1</accession>
<organism evidence="1 2">
    <name type="scientific">Bacillus thuringiensis subsp. medellin</name>
    <dbReference type="NCBI Taxonomy" id="79672"/>
    <lineage>
        <taxon>Bacteria</taxon>
        <taxon>Bacillati</taxon>
        <taxon>Bacillota</taxon>
        <taxon>Bacilli</taxon>
        <taxon>Bacillales</taxon>
        <taxon>Bacillaceae</taxon>
        <taxon>Bacillus</taxon>
        <taxon>Bacillus cereus group</taxon>
    </lineage>
</organism>
<reference evidence="1 2" key="1">
    <citation type="submission" date="2016-10" db="EMBL/GenBank/DDBJ databases">
        <title>Comparative genomics of Bacillus thuringiensis reveals a path to pathogens against multiple invertebrate hosts.</title>
        <authorList>
            <person name="Zheng J."/>
            <person name="Gao Q."/>
            <person name="Liu H."/>
            <person name="Peng D."/>
            <person name="Ruan L."/>
            <person name="Sun M."/>
        </authorList>
    </citation>
    <scope>NUCLEOTIDE SEQUENCE [LARGE SCALE GENOMIC DNA]</scope>
    <source>
        <strain evidence="1">T30001</strain>
    </source>
</reference>
<evidence type="ECO:0000313" key="2">
    <source>
        <dbReference type="Proteomes" id="UP000195160"/>
    </source>
</evidence>
<sequence>MRILHANVTFSMQVNGENKDATAYVNSMTKMAVFLLANTEKRVIEKLLTQVDEEEKAFIKASLAGWK</sequence>
<dbReference type="Proteomes" id="UP000195160">
    <property type="component" value="Unassembled WGS sequence"/>
</dbReference>
<proteinExistence type="predicted"/>